<evidence type="ECO:0000256" key="1">
    <source>
        <dbReference type="SAM" id="SignalP"/>
    </source>
</evidence>
<keyword evidence="1" id="KW-0732">Signal</keyword>
<dbReference type="GeneID" id="6994243"/>
<protein>
    <recommendedName>
        <fullName evidence="4">Transmembrane protein</fullName>
    </recommendedName>
</protein>
<reference evidence="2" key="1">
    <citation type="submission" date="2008-06" db="EMBL/GenBank/DDBJ databases">
        <authorList>
            <person name="Lorenzi H."/>
            <person name="Inman J."/>
            <person name="Miller J."/>
            <person name="Schobel S."/>
            <person name="Amedeo P."/>
            <person name="Caler E.V."/>
            <person name="da Silva J."/>
        </authorList>
    </citation>
    <scope>NUCLEOTIDE SEQUENCE [LARGE SCALE GENOMIC DNA]</scope>
    <source>
        <strain evidence="2">RN66</strain>
    </source>
</reference>
<dbReference type="Proteomes" id="UP000001460">
    <property type="component" value="Unassembled WGS sequence"/>
</dbReference>
<feature type="signal peptide" evidence="1">
    <location>
        <begin position="1"/>
        <end position="17"/>
    </location>
</feature>
<dbReference type="VEuPathDB" id="CryptoDB:CMU_038050"/>
<dbReference type="OrthoDB" id="341199at2759"/>
<dbReference type="EMBL" id="DS989726">
    <property type="protein sequence ID" value="EEA04740.1"/>
    <property type="molecule type" value="Genomic_DNA"/>
</dbReference>
<dbReference type="RefSeq" id="XP_002139089.1">
    <property type="nucleotide sequence ID" value="XM_002139053.1"/>
</dbReference>
<name>B6A949_CRYMR</name>
<gene>
    <name evidence="2" type="ORF">CMU_038050</name>
</gene>
<dbReference type="OMA" id="FNTEMIP"/>
<dbReference type="AlphaFoldDB" id="B6A949"/>
<sequence length="827" mass="92838">MVINSFLSFLLIFNIYGQKNFFLVLANLDVPAIGFFDPTSLLNYSNIDTALVDDWIDIDNINKTSNQNIYRLQSLPTSNIYSLLPNSVYSKTSDPILVHSIHMGVIFLNKTKYKIDSSDYLYKTINYGQIAELSTNGNITTSMVIVQFNTEMIPSINSINKFSINLQIKTKLKIGGVVTLSLISLHPENIKNSTKIPYLRGISFNSIGIIVSPYKNYYNIDILPLFKKLPNGFITSKISLLIQSQYGSNHFEISRDIYATLILYPLVLSTPLYDNESLGMRAIHQNKLIQVKTTSIFGISIIDPYSDEKIRLASHCPGVVGGQCTVQTTSLATTNAISIYGFQLSLAGIYYAIKKIQVFIKVHNYQNLNLNQTDLIVSILPSNFSLIDLDINQLKNSIMHPLTKFKSNFIIDNTQNIVLDITQIFISQINLEIENIMISLSYPSSFTGILFTSNKARLEYQYDPAITYSSYDLLRDKIFTNNNIAAIDTAYFDLNGRFIHLSPELQFYNDQNQNITALMHFSIPFVTTQSLISANLTITDKKLPNIKSPKYINYELYIVKTPNFSSINSLNELIIISDKIHFKLNTSNTTIIDVMSLLSSAINTEYFSMNMITFVIKPVEKLQHSISLSLSFLQLQWNAGLVLFKGTIGGNTYNIQVNSSKIGQLDSQFKPNISQVKIQRNSLGLFQFDLSKIPCLSNIIKVTSTINFTDPFCLGDIESIGLSSFDWNHFNNSQNFIDNISQYSTDPSVPPALTSIPEIIHRPSPFCSPINLDHILTYGGAALFSNPKTSTIAIKSTTSQNSFSADLITMNITCLLNDGVYSDIRVV</sequence>
<feature type="chain" id="PRO_5002842242" description="Transmembrane protein" evidence="1">
    <location>
        <begin position="18"/>
        <end position="827"/>
    </location>
</feature>
<accession>B6A949</accession>
<organism evidence="2 3">
    <name type="scientific">Cryptosporidium muris (strain RN66)</name>
    <dbReference type="NCBI Taxonomy" id="441375"/>
    <lineage>
        <taxon>Eukaryota</taxon>
        <taxon>Sar</taxon>
        <taxon>Alveolata</taxon>
        <taxon>Apicomplexa</taxon>
        <taxon>Conoidasida</taxon>
        <taxon>Coccidia</taxon>
        <taxon>Eucoccidiorida</taxon>
        <taxon>Eimeriorina</taxon>
        <taxon>Cryptosporidiidae</taxon>
        <taxon>Cryptosporidium</taxon>
    </lineage>
</organism>
<keyword evidence="3" id="KW-1185">Reference proteome</keyword>
<proteinExistence type="predicted"/>
<evidence type="ECO:0008006" key="4">
    <source>
        <dbReference type="Google" id="ProtNLM"/>
    </source>
</evidence>
<evidence type="ECO:0000313" key="2">
    <source>
        <dbReference type="EMBL" id="EEA04740.1"/>
    </source>
</evidence>
<evidence type="ECO:0000313" key="3">
    <source>
        <dbReference type="Proteomes" id="UP000001460"/>
    </source>
</evidence>